<feature type="compositionally biased region" description="Basic and acidic residues" evidence="1">
    <location>
        <begin position="41"/>
        <end position="51"/>
    </location>
</feature>
<feature type="region of interest" description="Disordered" evidence="1">
    <location>
        <begin position="41"/>
        <end position="65"/>
    </location>
</feature>
<dbReference type="AlphaFoldDB" id="A0A5S9M9N1"/>
<reference evidence="2 3" key="1">
    <citation type="submission" date="2019-12" db="EMBL/GenBank/DDBJ databases">
        <title>Full genome sequence of a Bacillus safensis strain isolated from commercially available natto in Indonesia.</title>
        <authorList>
            <person name="Yoshida M."/>
            <person name="Uomi M."/>
            <person name="Waturangi D."/>
            <person name="Ekaputri J.J."/>
            <person name="Setiamarga D.H.E."/>
        </authorList>
    </citation>
    <scope>NUCLEOTIDE SEQUENCE [LARGE SCALE GENOMIC DNA]</scope>
    <source>
        <strain evidence="2 3">IDN1</strain>
    </source>
</reference>
<accession>A0A5S9M9N1</accession>
<name>A0A5S9M9N1_BACIA</name>
<gene>
    <name evidence="2" type="ORF">BsIDN1_24920</name>
</gene>
<proteinExistence type="predicted"/>
<organism evidence="2 3">
    <name type="scientific">Bacillus safensis</name>
    <dbReference type="NCBI Taxonomy" id="561879"/>
    <lineage>
        <taxon>Bacteria</taxon>
        <taxon>Bacillati</taxon>
        <taxon>Bacillota</taxon>
        <taxon>Bacilli</taxon>
        <taxon>Bacillales</taxon>
        <taxon>Bacillaceae</taxon>
        <taxon>Bacillus</taxon>
    </lineage>
</organism>
<sequence length="65" mass="7666">MKEVKAIEKDAEEKKAVAAIYRRFTGGYAFEPQIVKAMDPKRREKGDEKKLLYSMKRKNQNRLHP</sequence>
<evidence type="ECO:0000313" key="2">
    <source>
        <dbReference type="EMBL" id="BBP88874.1"/>
    </source>
</evidence>
<evidence type="ECO:0000256" key="1">
    <source>
        <dbReference type="SAM" id="MobiDB-lite"/>
    </source>
</evidence>
<evidence type="ECO:0000313" key="3">
    <source>
        <dbReference type="Proteomes" id="UP000464658"/>
    </source>
</evidence>
<feature type="compositionally biased region" description="Basic residues" evidence="1">
    <location>
        <begin position="55"/>
        <end position="65"/>
    </location>
</feature>
<protein>
    <submittedName>
        <fullName evidence="2">Uncharacterized protein</fullName>
    </submittedName>
</protein>
<dbReference type="Proteomes" id="UP000464658">
    <property type="component" value="Chromosome"/>
</dbReference>
<dbReference type="EMBL" id="AP021906">
    <property type="protein sequence ID" value="BBP88874.1"/>
    <property type="molecule type" value="Genomic_DNA"/>
</dbReference>